<dbReference type="InterPro" id="IPR046347">
    <property type="entry name" value="bZIP_sf"/>
</dbReference>
<dbReference type="RefSeq" id="XP_056525704.1">
    <property type="nucleotide sequence ID" value="XM_056663591.1"/>
</dbReference>
<keyword evidence="4" id="KW-1185">Reference proteome</keyword>
<dbReference type="Proteomes" id="UP001149079">
    <property type="component" value="Unassembled WGS sequence"/>
</dbReference>
<comment type="caution">
    <text evidence="3">The sequence shown here is derived from an EMBL/GenBank/DDBJ whole genome shotgun (WGS) entry which is preliminary data.</text>
</comment>
<dbReference type="PROSITE" id="PS00036">
    <property type="entry name" value="BZIP_BASIC"/>
    <property type="match status" value="1"/>
</dbReference>
<gene>
    <name evidence="3" type="ORF">N7515_002847</name>
</gene>
<dbReference type="Gene3D" id="1.20.5.170">
    <property type="match status" value="1"/>
</dbReference>
<protein>
    <recommendedName>
        <fullName evidence="2">BZIP domain-containing protein</fullName>
    </recommendedName>
</protein>
<organism evidence="3 4">
    <name type="scientific">Penicillium bovifimosum</name>
    <dbReference type="NCBI Taxonomy" id="126998"/>
    <lineage>
        <taxon>Eukaryota</taxon>
        <taxon>Fungi</taxon>
        <taxon>Dikarya</taxon>
        <taxon>Ascomycota</taxon>
        <taxon>Pezizomycotina</taxon>
        <taxon>Eurotiomycetes</taxon>
        <taxon>Eurotiomycetidae</taxon>
        <taxon>Eurotiales</taxon>
        <taxon>Aspergillaceae</taxon>
        <taxon>Penicillium</taxon>
    </lineage>
</organism>
<feature type="compositionally biased region" description="Low complexity" evidence="1">
    <location>
        <begin position="17"/>
        <end position="29"/>
    </location>
</feature>
<reference evidence="3" key="2">
    <citation type="journal article" date="2023" name="IMA Fungus">
        <title>Comparative genomic study of the Penicillium genus elucidates a diverse pangenome and 15 lateral gene transfer events.</title>
        <authorList>
            <person name="Petersen C."/>
            <person name="Sorensen T."/>
            <person name="Nielsen M.R."/>
            <person name="Sondergaard T.E."/>
            <person name="Sorensen J.L."/>
            <person name="Fitzpatrick D.A."/>
            <person name="Frisvad J.C."/>
            <person name="Nielsen K.L."/>
        </authorList>
    </citation>
    <scope>NUCLEOTIDE SEQUENCE</scope>
    <source>
        <strain evidence="3">IBT 22155</strain>
    </source>
</reference>
<reference evidence="3" key="1">
    <citation type="submission" date="2022-11" db="EMBL/GenBank/DDBJ databases">
        <authorList>
            <person name="Petersen C."/>
        </authorList>
    </citation>
    <scope>NUCLEOTIDE SEQUENCE</scope>
    <source>
        <strain evidence="3">IBT 22155</strain>
    </source>
</reference>
<dbReference type="InterPro" id="IPR004827">
    <property type="entry name" value="bZIP"/>
</dbReference>
<evidence type="ECO:0000313" key="4">
    <source>
        <dbReference type="Proteomes" id="UP001149079"/>
    </source>
</evidence>
<dbReference type="SUPFAM" id="SSF57959">
    <property type="entry name" value="Leucine zipper domain"/>
    <property type="match status" value="1"/>
</dbReference>
<name>A0A9W9L8G3_9EURO</name>
<accession>A0A9W9L8G3</accession>
<dbReference type="OrthoDB" id="194358at2759"/>
<dbReference type="InterPro" id="IPR052635">
    <property type="entry name" value="Sec_Metab_Biosynth_Reg"/>
</dbReference>
<feature type="region of interest" description="Disordered" evidence="1">
    <location>
        <begin position="1"/>
        <end position="116"/>
    </location>
</feature>
<dbReference type="GeneID" id="81402761"/>
<dbReference type="GO" id="GO:0003700">
    <property type="term" value="F:DNA-binding transcription factor activity"/>
    <property type="evidence" value="ECO:0007669"/>
    <property type="project" value="InterPro"/>
</dbReference>
<evidence type="ECO:0000256" key="1">
    <source>
        <dbReference type="SAM" id="MobiDB-lite"/>
    </source>
</evidence>
<dbReference type="CDD" id="cd14688">
    <property type="entry name" value="bZIP_YAP"/>
    <property type="match status" value="1"/>
</dbReference>
<evidence type="ECO:0000313" key="3">
    <source>
        <dbReference type="EMBL" id="KAJ5144060.1"/>
    </source>
</evidence>
<dbReference type="EMBL" id="JAPQKL010000002">
    <property type="protein sequence ID" value="KAJ5144060.1"/>
    <property type="molecule type" value="Genomic_DNA"/>
</dbReference>
<feature type="compositionally biased region" description="Basic and acidic residues" evidence="1">
    <location>
        <begin position="31"/>
        <end position="43"/>
    </location>
</feature>
<dbReference type="PANTHER" id="PTHR39607">
    <property type="entry name" value="XANTHOCILLIN BIOSYNTHESIS CLUSTER TRANSCRIPTION FACTOR XANC-RELATED"/>
    <property type="match status" value="1"/>
</dbReference>
<evidence type="ECO:0000259" key="2">
    <source>
        <dbReference type="PROSITE" id="PS00036"/>
    </source>
</evidence>
<feature type="compositionally biased region" description="Basic and acidic residues" evidence="1">
    <location>
        <begin position="97"/>
        <end position="107"/>
    </location>
</feature>
<dbReference type="PANTHER" id="PTHR39607:SF1">
    <property type="entry name" value="B-ZIP TRANSCRIPTION FACTOR (EUROFUNG)"/>
    <property type="match status" value="1"/>
</dbReference>
<sequence length="283" mass="32106">MHRSPYDGRAGSRGSHSNSSAFSPNANPNEDWTKISDLAERRRIQNRIAQRNYRKKLKRRLEDLERRAATSASPERSEEPVSPKIPAKARTKQRASKSIDVKSEQSDRAGPYDYYSPEDRQTMFAQQCTRQLSASPPPVFSYPSLSPYDTYRPSAYTQSQIYHATPSTYSEINYQAEYGEPVSSLVPVLPSMQRKLAYDEDLISPFSMSYATMAGIDLCQQQAQTQSHAQHQASTLPMPALAYSYEEQRASTSPEESIFTFPLTPESAPCSPRSMLYEYDLRR</sequence>
<dbReference type="AlphaFoldDB" id="A0A9W9L8G3"/>
<proteinExistence type="predicted"/>
<feature type="domain" description="BZIP" evidence="2">
    <location>
        <begin position="41"/>
        <end position="56"/>
    </location>
</feature>